<evidence type="ECO:0000313" key="3">
    <source>
        <dbReference type="EMBL" id="BBD80239.1"/>
    </source>
</evidence>
<dbReference type="EMBL" id="AP018560">
    <property type="protein sequence ID" value="BBD80239.1"/>
    <property type="molecule type" value="Genomic_DNA"/>
</dbReference>
<gene>
    <name evidence="3" type="ORF">ALSL_1584</name>
</gene>
<evidence type="ECO:0000256" key="1">
    <source>
        <dbReference type="SAM" id="MobiDB-lite"/>
    </source>
</evidence>
<feature type="region of interest" description="Disordered" evidence="1">
    <location>
        <begin position="251"/>
        <end position="279"/>
    </location>
</feature>
<evidence type="ECO:0000259" key="2">
    <source>
        <dbReference type="Pfam" id="PF06812"/>
    </source>
</evidence>
<dbReference type="Proteomes" id="UP000270530">
    <property type="component" value="Chromosome"/>
</dbReference>
<accession>A0A2Z6E6W1</accession>
<reference evidence="4" key="1">
    <citation type="submission" date="2018-04" db="EMBL/GenBank/DDBJ databases">
        <authorList>
            <person name="Watanabe M."/>
            <person name="Kojima H."/>
        </authorList>
    </citation>
    <scope>NUCLEOTIDE SEQUENCE [LARGE SCALE GENOMIC DNA]</scope>
    <source>
        <strain evidence="4">Dysh456</strain>
    </source>
</reference>
<dbReference type="Pfam" id="PF06812">
    <property type="entry name" value="ImpA_N"/>
    <property type="match status" value="1"/>
</dbReference>
<feature type="domain" description="ImpA N-terminal" evidence="2">
    <location>
        <begin position="8"/>
        <end position="132"/>
    </location>
</feature>
<reference evidence="4" key="2">
    <citation type="submission" date="2018-06" db="EMBL/GenBank/DDBJ databases">
        <title>Genome sequence of Rhodanobacteraceae bacterium strain Dysh456.</title>
        <authorList>
            <person name="Fukui M."/>
        </authorList>
    </citation>
    <scope>NUCLEOTIDE SEQUENCE [LARGE SCALE GENOMIC DNA]</scope>
    <source>
        <strain evidence="4">Dysh456</strain>
    </source>
</reference>
<organism evidence="3 4">
    <name type="scientific">Aerosticca soli</name>
    <dbReference type="NCBI Taxonomy" id="2010829"/>
    <lineage>
        <taxon>Bacteria</taxon>
        <taxon>Pseudomonadati</taxon>
        <taxon>Pseudomonadota</taxon>
        <taxon>Gammaproteobacteria</taxon>
        <taxon>Lysobacterales</taxon>
        <taxon>Rhodanobacteraceae</taxon>
        <taxon>Aerosticca</taxon>
    </lineage>
</organism>
<dbReference type="OrthoDB" id="9771118at2"/>
<dbReference type="NCBIfam" id="TIGR03363">
    <property type="entry name" value="VI_chp_8"/>
    <property type="match status" value="1"/>
</dbReference>
<dbReference type="PANTHER" id="PTHR37951:SF1">
    <property type="entry name" value="TYPE VI SECRETION SYSTEM COMPONENT TSSA1"/>
    <property type="match status" value="1"/>
</dbReference>
<dbReference type="KEGG" id="rbd:ALSL_1584"/>
<dbReference type="PANTHER" id="PTHR37951">
    <property type="entry name" value="CYTOPLASMIC PROTEIN-RELATED"/>
    <property type="match status" value="1"/>
</dbReference>
<sequence>MTDIDALLEPITENSPCGEDLSFSLEFDAILEARRSDDASLDQGEWVTDLKTADWFAVSRQCGQLLRTRSKDLRLAVWLAEAMTRIDGFAGLADGYRLVAGLCERYWDQIHPIPEEDDPNQELRIGNLRWLLTQSIQWMRAIPLTQGPQGRYDAATVDAAIRGHGGDGQGDYPDQGRIDAARNATPFEFYQQLTEQIPLAQEALRHLESIVDAKLGQDGPSFAATRDALEHVSGIALRMAASSGVAMPVAANPPPLPSSTGGAEPPVAAAATPRSSNGEIQSRREALQQLRQVAEFFRRTEPHSPVAYLADKAARWGNMPLHVWLKTVLKDNPALAQLEDLLDVPDSQSDQG</sequence>
<dbReference type="InterPro" id="IPR017740">
    <property type="entry name" value="TssA-like"/>
</dbReference>
<protein>
    <recommendedName>
        <fullName evidence="2">ImpA N-terminal domain-containing protein</fullName>
    </recommendedName>
</protein>
<evidence type="ECO:0000313" key="4">
    <source>
        <dbReference type="Proteomes" id="UP000270530"/>
    </source>
</evidence>
<dbReference type="InterPro" id="IPR010657">
    <property type="entry name" value="ImpA_N"/>
</dbReference>
<keyword evidence="4" id="KW-1185">Reference proteome</keyword>
<name>A0A2Z6E6W1_9GAMM</name>
<proteinExistence type="predicted"/>
<dbReference type="AlphaFoldDB" id="A0A2Z6E6W1"/>